<dbReference type="PROSITE" id="PS51257">
    <property type="entry name" value="PROKAR_LIPOPROTEIN"/>
    <property type="match status" value="1"/>
</dbReference>
<dbReference type="GO" id="GO:0030288">
    <property type="term" value="C:outer membrane-bounded periplasmic space"/>
    <property type="evidence" value="ECO:0007669"/>
    <property type="project" value="TreeGrafter"/>
</dbReference>
<dbReference type="OrthoDB" id="9769319at2"/>
<dbReference type="Pfam" id="PF13416">
    <property type="entry name" value="SBP_bac_8"/>
    <property type="match status" value="1"/>
</dbReference>
<dbReference type="Gene3D" id="3.40.190.10">
    <property type="entry name" value="Periplasmic binding protein-like II"/>
    <property type="match status" value="2"/>
</dbReference>
<evidence type="ECO:0000256" key="2">
    <source>
        <dbReference type="SAM" id="SignalP"/>
    </source>
</evidence>
<feature type="signal peptide" evidence="2">
    <location>
        <begin position="1"/>
        <end position="24"/>
    </location>
</feature>
<dbReference type="SUPFAM" id="SSF53850">
    <property type="entry name" value="Periplasmic binding protein-like II"/>
    <property type="match status" value="1"/>
</dbReference>
<keyword evidence="4" id="KW-1185">Reference proteome</keyword>
<organism evidence="3 4">
    <name type="scientific">Natranaerobius trueperi</name>
    <dbReference type="NCBI Taxonomy" id="759412"/>
    <lineage>
        <taxon>Bacteria</taxon>
        <taxon>Bacillati</taxon>
        <taxon>Bacillota</taxon>
        <taxon>Clostridia</taxon>
        <taxon>Natranaerobiales</taxon>
        <taxon>Natranaerobiaceae</taxon>
        <taxon>Natranaerobius</taxon>
    </lineage>
</organism>
<dbReference type="AlphaFoldDB" id="A0A226BW06"/>
<dbReference type="InterPro" id="IPR006059">
    <property type="entry name" value="SBP"/>
</dbReference>
<dbReference type="CDD" id="cd13589">
    <property type="entry name" value="PBP2_polyamine_RpCGA009"/>
    <property type="match status" value="1"/>
</dbReference>
<protein>
    <submittedName>
        <fullName evidence="3">Spermidine/putrescine ABC transporter substrate-binding protein</fullName>
    </submittedName>
</protein>
<feature type="chain" id="PRO_5039399933" evidence="2">
    <location>
        <begin position="25"/>
        <end position="353"/>
    </location>
</feature>
<dbReference type="PANTHER" id="PTHR30006">
    <property type="entry name" value="THIAMINE-BINDING PERIPLASMIC PROTEIN-RELATED"/>
    <property type="match status" value="1"/>
</dbReference>
<evidence type="ECO:0000313" key="4">
    <source>
        <dbReference type="Proteomes" id="UP000214588"/>
    </source>
</evidence>
<evidence type="ECO:0000313" key="3">
    <source>
        <dbReference type="EMBL" id="OWZ83173.1"/>
    </source>
</evidence>
<proteinExistence type="predicted"/>
<gene>
    <name evidence="3" type="ORF">CDO51_10100</name>
</gene>
<dbReference type="EMBL" id="NIQC01000025">
    <property type="protein sequence ID" value="OWZ83173.1"/>
    <property type="molecule type" value="Genomic_DNA"/>
</dbReference>
<accession>A0A226BW06</accession>
<dbReference type="GO" id="GO:0015888">
    <property type="term" value="P:thiamine transport"/>
    <property type="evidence" value="ECO:0007669"/>
    <property type="project" value="TreeGrafter"/>
</dbReference>
<dbReference type="RefSeq" id="WP_089024145.1">
    <property type="nucleotide sequence ID" value="NZ_NIQC01000025.1"/>
</dbReference>
<dbReference type="GO" id="GO:0030975">
    <property type="term" value="F:thiamine binding"/>
    <property type="evidence" value="ECO:0007669"/>
    <property type="project" value="TreeGrafter"/>
</dbReference>
<comment type="caution">
    <text evidence="3">The sequence shown here is derived from an EMBL/GenBank/DDBJ whole genome shotgun (WGS) entry which is preliminary data.</text>
</comment>
<keyword evidence="1 2" id="KW-0732">Signal</keyword>
<dbReference type="GO" id="GO:0030976">
    <property type="term" value="F:thiamine pyrophosphate binding"/>
    <property type="evidence" value="ECO:0007669"/>
    <property type="project" value="TreeGrafter"/>
</dbReference>
<name>A0A226BW06_9FIRM</name>
<dbReference type="Proteomes" id="UP000214588">
    <property type="component" value="Unassembled WGS sequence"/>
</dbReference>
<dbReference type="PANTHER" id="PTHR30006:SF2">
    <property type="entry name" value="ABC TRANSPORTER SUBSTRATE-BINDING PROTEIN"/>
    <property type="match status" value="1"/>
</dbReference>
<evidence type="ECO:0000256" key="1">
    <source>
        <dbReference type="ARBA" id="ARBA00022729"/>
    </source>
</evidence>
<sequence length="353" mass="39941">MRKASLISLLGLSVLLLFSLTGCGDDASDKDTLVISTWGFNEDIFWENVFTPFEEEHDVEIELVVGNNSERLNEVRMRAEEGQDQVVDVIYLAENYAIQGRNDGLFAEINRENIPNLEEIYEIGQAPLGEEYGPAYTIGSYGLVYDSEEVDMEVESWTDLWNEEFEGRVSMPEINTTAGPLNVVIAAEDKQGVTIQDEDEAFEALKDLDENVLEYYGRSSELVNMFTQGEVLIAGVQDFAFEGIKDGLPSAEWVDPVEGTFVNRNVVNVVEGTENQELAEEFINFLLSEEVQERNALDKLDSPINKNVELTEEEAEGLTYGEDVIESLRTTDSDYIVEHTEEWSHRWNRELSQ</sequence>
<reference evidence="3 4" key="1">
    <citation type="submission" date="2017-06" db="EMBL/GenBank/DDBJ databases">
        <title>Draft Genome Sequence of Natranaerobius trueperi halophilic, alkalithermophilic bacteria from soda lakes.</title>
        <authorList>
            <person name="Zhao B."/>
        </authorList>
    </citation>
    <scope>NUCLEOTIDE SEQUENCE [LARGE SCALE GENOMIC DNA]</scope>
    <source>
        <strain evidence="3 4">DSM 18760</strain>
    </source>
</reference>